<feature type="transmembrane region" description="Helical" evidence="9">
    <location>
        <begin position="6"/>
        <end position="28"/>
    </location>
</feature>
<evidence type="ECO:0000256" key="1">
    <source>
        <dbReference type="ARBA" id="ARBA00004370"/>
    </source>
</evidence>
<keyword evidence="9" id="KW-0249">Electron transport</keyword>
<keyword evidence="5 9" id="KW-0812">Transmembrane</keyword>
<keyword evidence="9 10" id="KW-0496">Mitochondrion</keyword>
<name>Q70UR7_DIRIM</name>
<comment type="similarity">
    <text evidence="2 9">Belongs to the complex I subunit 3 family.</text>
</comment>
<dbReference type="Pfam" id="PF00507">
    <property type="entry name" value="Oxidored_q4"/>
    <property type="match status" value="1"/>
</dbReference>
<evidence type="ECO:0000256" key="4">
    <source>
        <dbReference type="ARBA" id="ARBA00022448"/>
    </source>
</evidence>
<keyword evidence="9" id="KW-0679">Respiratory chain</keyword>
<dbReference type="EC" id="7.1.1.2" evidence="9"/>
<sequence>MFLDFFVVFLFSFFVSLLMYFFSMFVSYKDFFESKVSSYECGFDVCKKVHVGFNLVFFSIVLLFVVFELEVIIFVFLVQGDLFSVFSFFMFFFYVVLSFYMEWSFGKLIWIC</sequence>
<keyword evidence="6 9" id="KW-1133">Transmembrane helix</keyword>
<dbReference type="InterPro" id="IPR000440">
    <property type="entry name" value="NADH_UbQ/plastoQ_OxRdtase_su3"/>
</dbReference>
<dbReference type="InterPro" id="IPR038430">
    <property type="entry name" value="NDAH_ubi_oxred_su3_sf"/>
</dbReference>
<organism evidence="10">
    <name type="scientific">Dirofilaria immitis</name>
    <name type="common">Canine heartworm</name>
    <dbReference type="NCBI Taxonomy" id="6287"/>
    <lineage>
        <taxon>Eukaryota</taxon>
        <taxon>Metazoa</taxon>
        <taxon>Ecdysozoa</taxon>
        <taxon>Nematoda</taxon>
        <taxon>Chromadorea</taxon>
        <taxon>Rhabditida</taxon>
        <taxon>Spirurina</taxon>
        <taxon>Spiruromorpha</taxon>
        <taxon>Filarioidea</taxon>
        <taxon>Onchocercidae</taxon>
        <taxon>Dirofilaria</taxon>
    </lineage>
</organism>
<dbReference type="EMBL" id="AJ537512">
    <property type="protein sequence ID" value="CAD61199.2"/>
    <property type="molecule type" value="Genomic_DNA"/>
</dbReference>
<evidence type="ECO:0000256" key="9">
    <source>
        <dbReference type="RuleBase" id="RU003640"/>
    </source>
</evidence>
<dbReference type="GO" id="GO:0031966">
    <property type="term" value="C:mitochondrial membrane"/>
    <property type="evidence" value="ECO:0007669"/>
    <property type="project" value="UniProtKB-SubCell"/>
</dbReference>
<feature type="transmembrane region" description="Helical" evidence="9">
    <location>
        <begin position="82"/>
        <end position="101"/>
    </location>
</feature>
<comment type="function">
    <text evidence="9">Core subunit of the mitochondrial membrane respiratory chain NADH dehydrogenase (Complex I) which catalyzes electron transfer from NADH through the respiratory chain, using ubiquinone as an electron acceptor. Essential for the catalytic activity of complex I.</text>
</comment>
<evidence type="ECO:0000256" key="7">
    <source>
        <dbReference type="ARBA" id="ARBA00023136"/>
    </source>
</evidence>
<proteinExistence type="inferred from homology"/>
<keyword evidence="9" id="KW-0830">Ubiquinone</keyword>
<evidence type="ECO:0000313" key="10">
    <source>
        <dbReference type="EMBL" id="CAD61199.2"/>
    </source>
</evidence>
<evidence type="ECO:0000256" key="3">
    <source>
        <dbReference type="ARBA" id="ARBA00021007"/>
    </source>
</evidence>
<feature type="transmembrane region" description="Helical" evidence="9">
    <location>
        <begin position="49"/>
        <end position="76"/>
    </location>
</feature>
<dbReference type="AlphaFoldDB" id="Q70UR7"/>
<evidence type="ECO:0000256" key="6">
    <source>
        <dbReference type="ARBA" id="ARBA00022989"/>
    </source>
</evidence>
<keyword evidence="9" id="KW-1278">Translocase</keyword>
<geneLocation type="mitochondrion" evidence="10"/>
<protein>
    <recommendedName>
        <fullName evidence="3 9">NADH-ubiquinone oxidoreductase chain 3</fullName>
        <ecNumber evidence="9">7.1.1.2</ecNumber>
    </recommendedName>
</protein>
<keyword evidence="9" id="KW-0520">NAD</keyword>
<dbReference type="GO" id="GO:0008137">
    <property type="term" value="F:NADH dehydrogenase (ubiquinone) activity"/>
    <property type="evidence" value="ECO:0007669"/>
    <property type="project" value="UniProtKB-UniRule"/>
</dbReference>
<keyword evidence="4 9" id="KW-0813">Transport</keyword>
<evidence type="ECO:0000256" key="2">
    <source>
        <dbReference type="ARBA" id="ARBA00008472"/>
    </source>
</evidence>
<evidence type="ECO:0000256" key="8">
    <source>
        <dbReference type="ARBA" id="ARBA00049551"/>
    </source>
</evidence>
<gene>
    <name evidence="10" type="primary">nadh3</name>
</gene>
<reference evidence="10" key="1">
    <citation type="journal article" date="2003" name="Parasitology">
        <title>Structure and organization of the mitochondrial genome of the canine heartworm, Dirofilaria immitis.</title>
        <authorList>
            <person name="Hu M."/>
            <person name="Gasser R.B."/>
            <person name="Abs El-Osta Y.G."/>
            <person name="Chilton N.B."/>
        </authorList>
    </citation>
    <scope>NUCLEOTIDE SEQUENCE</scope>
</reference>
<comment type="catalytic activity">
    <reaction evidence="8 9">
        <text>a ubiquinone + NADH + 5 H(+)(in) = a ubiquinol + NAD(+) + 4 H(+)(out)</text>
        <dbReference type="Rhea" id="RHEA:29091"/>
        <dbReference type="Rhea" id="RHEA-COMP:9565"/>
        <dbReference type="Rhea" id="RHEA-COMP:9566"/>
        <dbReference type="ChEBI" id="CHEBI:15378"/>
        <dbReference type="ChEBI" id="CHEBI:16389"/>
        <dbReference type="ChEBI" id="CHEBI:17976"/>
        <dbReference type="ChEBI" id="CHEBI:57540"/>
        <dbReference type="ChEBI" id="CHEBI:57945"/>
        <dbReference type="EC" id="7.1.1.2"/>
    </reaction>
</comment>
<accession>Q70UR7</accession>
<dbReference type="Gene3D" id="1.20.58.1610">
    <property type="entry name" value="NADH:ubiquinone/plastoquinone oxidoreductase, chain 3"/>
    <property type="match status" value="1"/>
</dbReference>
<keyword evidence="7 9" id="KW-0472">Membrane</keyword>
<evidence type="ECO:0000256" key="5">
    <source>
        <dbReference type="ARBA" id="ARBA00022692"/>
    </source>
</evidence>
<comment type="subcellular location">
    <subcellularLocation>
        <location evidence="1">Membrane</location>
    </subcellularLocation>
    <subcellularLocation>
        <location evidence="9">Mitochondrion membrane</location>
        <topology evidence="9">Multi-pass membrane protein</topology>
    </subcellularLocation>
</comment>